<evidence type="ECO:0000313" key="1">
    <source>
        <dbReference type="EMBL" id="ALS32634.1"/>
    </source>
</evidence>
<organism evidence="1">
    <name type="scientific">Pseudoalteromonas translucida KMM 520</name>
    <dbReference type="NCBI Taxonomy" id="1315283"/>
    <lineage>
        <taxon>Bacteria</taxon>
        <taxon>Pseudomonadati</taxon>
        <taxon>Pseudomonadota</taxon>
        <taxon>Gammaproteobacteria</taxon>
        <taxon>Alteromonadales</taxon>
        <taxon>Pseudoalteromonadaceae</taxon>
        <taxon>Pseudoalteromonas</taxon>
    </lineage>
</organism>
<evidence type="ECO:0000313" key="2">
    <source>
        <dbReference type="Proteomes" id="UP000065261"/>
    </source>
</evidence>
<dbReference type="EMBL" id="CP011034">
    <property type="protein sequence ID" value="ALS32634.1"/>
    <property type="molecule type" value="Genomic_DNA"/>
</dbReference>
<dbReference type="AlphaFoldDB" id="A0A0U2WH77"/>
<reference evidence="1 2" key="1">
    <citation type="submission" date="2015-03" db="EMBL/GenBank/DDBJ databases">
        <authorList>
            <person name="Murphy D."/>
        </authorList>
    </citation>
    <scope>NUCLEOTIDE SEQUENCE [LARGE SCALE GENOMIC DNA]</scope>
    <source>
        <strain evidence="1 2">KMM 520</strain>
    </source>
</reference>
<dbReference type="PATRIC" id="fig|1315283.4.peg.1226"/>
<sequence length="77" mass="8326">MKPQVKRRAHNWYALKPKSELLSMSKVIYQCSVNGVIGKAGKAVALCGKHKIKGGCGAHGNTKCAHKVVTNEIKVKP</sequence>
<dbReference type="Proteomes" id="UP000065261">
    <property type="component" value="Chromosome I"/>
</dbReference>
<gene>
    <name evidence="1" type="ORF">PTRA_a1418</name>
</gene>
<dbReference type="KEGG" id="ptn:PTRA_a1418"/>
<protein>
    <submittedName>
        <fullName evidence="1">Uncharacterized protein</fullName>
    </submittedName>
</protein>
<dbReference type="RefSeq" id="WP_058373075.1">
    <property type="nucleotide sequence ID" value="NZ_CP011034.1"/>
</dbReference>
<proteinExistence type="predicted"/>
<name>A0A0U2WH77_9GAMM</name>
<dbReference type="OrthoDB" id="9954345at2"/>
<accession>A0A0U2WH77</accession>